<feature type="transmembrane region" description="Helical" evidence="1">
    <location>
        <begin position="86"/>
        <end position="103"/>
    </location>
</feature>
<dbReference type="AlphaFoldDB" id="A0A2X4RR59"/>
<evidence type="ECO:0000256" key="1">
    <source>
        <dbReference type="SAM" id="Phobius"/>
    </source>
</evidence>
<sequence length="104" mass="11664">MLYLMHHRNTSRRHCSGLEKTLRCTGTVPLVKTMVRERKTPGFTQFSILFHAAGAIAFAAIVVALLTKEFLNVFTTTGFSANGNHIIWQAALMELTLIVMVTLW</sequence>
<dbReference type="KEGG" id="cmin:NCTC10288_01032"/>
<proteinExistence type="predicted"/>
<name>A0A2X4RR59_9CORY</name>
<dbReference type="EMBL" id="LS483460">
    <property type="protein sequence ID" value="SQH99742.1"/>
    <property type="molecule type" value="Genomic_DNA"/>
</dbReference>
<accession>A0A2X4RR59</accession>
<dbReference type="Proteomes" id="UP000249264">
    <property type="component" value="Chromosome 1"/>
</dbReference>
<evidence type="ECO:0000313" key="3">
    <source>
        <dbReference type="Proteomes" id="UP000249264"/>
    </source>
</evidence>
<keyword evidence="1" id="KW-1133">Transmembrane helix</keyword>
<evidence type="ECO:0000313" key="2">
    <source>
        <dbReference type="EMBL" id="SQH99742.1"/>
    </source>
</evidence>
<keyword evidence="1" id="KW-0812">Transmembrane</keyword>
<feature type="transmembrane region" description="Helical" evidence="1">
    <location>
        <begin position="46"/>
        <end position="66"/>
    </location>
</feature>
<organism evidence="2 3">
    <name type="scientific">Corynebacterium minutissimum</name>
    <dbReference type="NCBI Taxonomy" id="38301"/>
    <lineage>
        <taxon>Bacteria</taxon>
        <taxon>Bacillati</taxon>
        <taxon>Actinomycetota</taxon>
        <taxon>Actinomycetes</taxon>
        <taxon>Mycobacteriales</taxon>
        <taxon>Corynebacteriaceae</taxon>
        <taxon>Corynebacterium</taxon>
    </lineage>
</organism>
<reference evidence="2 3" key="1">
    <citation type="submission" date="2018-06" db="EMBL/GenBank/DDBJ databases">
        <authorList>
            <consortium name="Pathogen Informatics"/>
            <person name="Doyle S."/>
        </authorList>
    </citation>
    <scope>NUCLEOTIDE SEQUENCE [LARGE SCALE GENOMIC DNA]</scope>
    <source>
        <strain evidence="2 3">NCTC10288</strain>
    </source>
</reference>
<keyword evidence="1" id="KW-0472">Membrane</keyword>
<gene>
    <name evidence="2" type="ORF">NCTC10288_01032</name>
</gene>
<protein>
    <submittedName>
        <fullName evidence="2">Uncharacterized protein</fullName>
    </submittedName>
</protein>